<sequence length="173" mass="19778">MDFTPTPIFPFEIGGTVKNNIAVLDEFYFNEKTFSTDLEGFLTTNAGSDQEETWKVVSIIEDGRCITLRFDFDDDDATFAGIPIGLGHGANILNTAEGLRKRGFEIIVQEYDIVLPEYFITIEPGESLCYWDKSHWTRQEFLEETVEPENWTPLSIFSDTTAALEKNHHNKLR</sequence>
<gene>
    <name evidence="1" type="ORF">C3E79_05990</name>
</gene>
<dbReference type="Proteomes" id="UP000244754">
    <property type="component" value="Chromosome"/>
</dbReference>
<dbReference type="OrthoDB" id="4411836at2"/>
<name>A0A2S0WE83_9CORY</name>
<dbReference type="EMBL" id="CP026948">
    <property type="protein sequence ID" value="AWB84083.1"/>
    <property type="molecule type" value="Genomic_DNA"/>
</dbReference>
<protein>
    <submittedName>
        <fullName evidence="1">Uncharacterized protein</fullName>
    </submittedName>
</protein>
<keyword evidence="2" id="KW-1185">Reference proteome</keyword>
<dbReference type="RefSeq" id="WP_108404092.1">
    <property type="nucleotide sequence ID" value="NZ_CP026948.1"/>
</dbReference>
<evidence type="ECO:0000313" key="1">
    <source>
        <dbReference type="EMBL" id="AWB84083.1"/>
    </source>
</evidence>
<reference evidence="2" key="1">
    <citation type="submission" date="2018-01" db="EMBL/GenBank/DDBJ databases">
        <authorList>
            <person name="Li J."/>
        </authorList>
    </citation>
    <scope>NUCLEOTIDE SEQUENCE [LARGE SCALE GENOMIC DNA]</scope>
    <source>
        <strain evidence="2">2184</strain>
    </source>
</reference>
<dbReference type="KEGG" id="clia:C3E79_05990"/>
<accession>A0A2S0WE83</accession>
<proteinExistence type="predicted"/>
<evidence type="ECO:0000313" key="2">
    <source>
        <dbReference type="Proteomes" id="UP000244754"/>
    </source>
</evidence>
<dbReference type="AlphaFoldDB" id="A0A2S0WE83"/>
<organism evidence="1 2">
    <name type="scientific">Corynebacterium liangguodongii</name>
    <dbReference type="NCBI Taxonomy" id="2079535"/>
    <lineage>
        <taxon>Bacteria</taxon>
        <taxon>Bacillati</taxon>
        <taxon>Actinomycetota</taxon>
        <taxon>Actinomycetes</taxon>
        <taxon>Mycobacteriales</taxon>
        <taxon>Corynebacteriaceae</taxon>
        <taxon>Corynebacterium</taxon>
    </lineage>
</organism>